<reference evidence="5 6" key="1">
    <citation type="submission" date="2019-06" db="EMBL/GenBank/DDBJ databases">
        <title>Sequencing the genomes of 1000 actinobacteria strains.</title>
        <authorList>
            <person name="Klenk H.-P."/>
        </authorList>
    </citation>
    <scope>NUCLEOTIDE SEQUENCE [LARGE SCALE GENOMIC DNA]</scope>
    <source>
        <strain evidence="5 6">DSM 24683</strain>
    </source>
</reference>
<dbReference type="OrthoDB" id="9801609at2"/>
<dbReference type="Gene3D" id="3.40.50.150">
    <property type="entry name" value="Vaccinia Virus protein VP39"/>
    <property type="match status" value="1"/>
</dbReference>
<protein>
    <submittedName>
        <fullName evidence="5">Methyltransferase family protein</fullName>
    </submittedName>
</protein>
<evidence type="ECO:0000256" key="3">
    <source>
        <dbReference type="ARBA" id="ARBA00022691"/>
    </source>
</evidence>
<evidence type="ECO:0000313" key="6">
    <source>
        <dbReference type="Proteomes" id="UP000318380"/>
    </source>
</evidence>
<evidence type="ECO:0000313" key="5">
    <source>
        <dbReference type="EMBL" id="TWD81088.1"/>
    </source>
</evidence>
<dbReference type="GO" id="GO:0008757">
    <property type="term" value="F:S-adenosylmethionine-dependent methyltransferase activity"/>
    <property type="evidence" value="ECO:0007669"/>
    <property type="project" value="InterPro"/>
</dbReference>
<dbReference type="AlphaFoldDB" id="A0A561BQC8"/>
<proteinExistence type="predicted"/>
<gene>
    <name evidence="5" type="ORF">FB561_2192</name>
</gene>
<dbReference type="SUPFAM" id="SSF53335">
    <property type="entry name" value="S-adenosyl-L-methionine-dependent methyltransferases"/>
    <property type="match status" value="1"/>
</dbReference>
<accession>A0A561BQC8</accession>
<dbReference type="EMBL" id="VIVK01000001">
    <property type="protein sequence ID" value="TWD81088.1"/>
    <property type="molecule type" value="Genomic_DNA"/>
</dbReference>
<keyword evidence="3" id="KW-0949">S-adenosyl-L-methionine</keyword>
<name>A0A561BQC8_9ACTN</name>
<dbReference type="GO" id="GO:0032259">
    <property type="term" value="P:methylation"/>
    <property type="evidence" value="ECO:0007669"/>
    <property type="project" value="UniProtKB-KW"/>
</dbReference>
<dbReference type="RefSeq" id="WP_145805636.1">
    <property type="nucleotide sequence ID" value="NZ_VIVK01000001.1"/>
</dbReference>
<keyword evidence="2 5" id="KW-0808">Transferase</keyword>
<evidence type="ECO:0000259" key="4">
    <source>
        <dbReference type="Pfam" id="PF08241"/>
    </source>
</evidence>
<comment type="caution">
    <text evidence="5">The sequence shown here is derived from an EMBL/GenBank/DDBJ whole genome shotgun (WGS) entry which is preliminary data.</text>
</comment>
<dbReference type="InterPro" id="IPR029063">
    <property type="entry name" value="SAM-dependent_MTases_sf"/>
</dbReference>
<dbReference type="PANTHER" id="PTHR43464:SF19">
    <property type="entry name" value="UBIQUINONE BIOSYNTHESIS O-METHYLTRANSFERASE, MITOCHONDRIAL"/>
    <property type="match status" value="1"/>
</dbReference>
<dbReference type="CDD" id="cd02440">
    <property type="entry name" value="AdoMet_MTases"/>
    <property type="match status" value="1"/>
</dbReference>
<dbReference type="Proteomes" id="UP000318380">
    <property type="component" value="Unassembled WGS sequence"/>
</dbReference>
<evidence type="ECO:0000256" key="2">
    <source>
        <dbReference type="ARBA" id="ARBA00022679"/>
    </source>
</evidence>
<dbReference type="InterPro" id="IPR013216">
    <property type="entry name" value="Methyltransf_11"/>
</dbReference>
<keyword evidence="1 5" id="KW-0489">Methyltransferase</keyword>
<feature type="domain" description="Methyltransferase type 11" evidence="4">
    <location>
        <begin position="56"/>
        <end position="145"/>
    </location>
</feature>
<keyword evidence="6" id="KW-1185">Reference proteome</keyword>
<evidence type="ECO:0000256" key="1">
    <source>
        <dbReference type="ARBA" id="ARBA00022603"/>
    </source>
</evidence>
<organism evidence="5 6">
    <name type="scientific">Kribbella amoyensis</name>
    <dbReference type="NCBI Taxonomy" id="996641"/>
    <lineage>
        <taxon>Bacteria</taxon>
        <taxon>Bacillati</taxon>
        <taxon>Actinomycetota</taxon>
        <taxon>Actinomycetes</taxon>
        <taxon>Propionibacteriales</taxon>
        <taxon>Kribbellaceae</taxon>
        <taxon>Kribbella</taxon>
    </lineage>
</organism>
<dbReference type="Pfam" id="PF08241">
    <property type="entry name" value="Methyltransf_11"/>
    <property type="match status" value="1"/>
</dbReference>
<dbReference type="PANTHER" id="PTHR43464">
    <property type="entry name" value="METHYLTRANSFERASE"/>
    <property type="match status" value="1"/>
</dbReference>
<sequence length="227" mass="25583">MSDDPLAQASQDGEPDGTYVSNYFETRLAHNANRTKIWQHLCNYLQRWVRTDAEVLELGAGWCDFSNNVKAKRVVAMDLDSTVDRAAAAHVEPVVGDCTDLGKFEDGTFDVVFASNLLEHLYRDASDRLLSEAKRVLRPGGRLILMQPNFRLNPGRYFDDFTHVSIFTDQSLQDYLVAEGWKIDAVKPKFMPLTLKSKGGNLTFVVPWYLRSPIKPLAGQMLVVASR</sequence>